<dbReference type="EMBL" id="JACNJZ010000159">
    <property type="protein sequence ID" value="MBC8318428.1"/>
    <property type="molecule type" value="Genomic_DNA"/>
</dbReference>
<dbReference type="AlphaFoldDB" id="A0A8J6TG90"/>
<reference evidence="1 2" key="1">
    <citation type="submission" date="2020-08" db="EMBL/GenBank/DDBJ databases">
        <title>Bridging the membrane lipid divide: bacteria of the FCB group superphylum have the potential to synthesize archaeal ether lipids.</title>
        <authorList>
            <person name="Villanueva L."/>
            <person name="Von Meijenfeldt F.A.B."/>
            <person name="Westbye A.B."/>
            <person name="Yadav S."/>
            <person name="Hopmans E.C."/>
            <person name="Dutilh B.E."/>
            <person name="Sinninghe Damste J.S."/>
        </authorList>
    </citation>
    <scope>NUCLEOTIDE SEQUENCE [LARGE SCALE GENOMIC DNA]</scope>
    <source>
        <strain evidence="1">NIOZ-UU47</strain>
    </source>
</reference>
<gene>
    <name evidence="1" type="ORF">H8E41_11025</name>
</gene>
<evidence type="ECO:0000313" key="2">
    <source>
        <dbReference type="Proteomes" id="UP000614424"/>
    </source>
</evidence>
<proteinExistence type="predicted"/>
<feature type="non-terminal residue" evidence="1">
    <location>
        <position position="72"/>
    </location>
</feature>
<comment type="caution">
    <text evidence="1">The sequence shown here is derived from an EMBL/GenBank/DDBJ whole genome shotgun (WGS) entry which is preliminary data.</text>
</comment>
<evidence type="ECO:0000313" key="1">
    <source>
        <dbReference type="EMBL" id="MBC8318428.1"/>
    </source>
</evidence>
<accession>A0A8J6TG90</accession>
<protein>
    <submittedName>
        <fullName evidence="1">Uncharacterized protein</fullName>
    </submittedName>
</protein>
<dbReference type="Proteomes" id="UP000614424">
    <property type="component" value="Unassembled WGS sequence"/>
</dbReference>
<name>A0A8J6TG90_9BACT</name>
<organism evidence="1 2">
    <name type="scientific">Candidatus Desulfobia pelagia</name>
    <dbReference type="NCBI Taxonomy" id="2841692"/>
    <lineage>
        <taxon>Bacteria</taxon>
        <taxon>Pseudomonadati</taxon>
        <taxon>Thermodesulfobacteriota</taxon>
        <taxon>Desulfobulbia</taxon>
        <taxon>Desulfobulbales</taxon>
        <taxon>Desulfobulbaceae</taxon>
        <taxon>Candidatus Desulfobia</taxon>
    </lineage>
</organism>
<sequence>MSYTKNKIHKTGCIISFIITAILIAGMSQAEFVSPTAIIKTVSDEVFQTLNTYPVSGPPDFLPKRREAIKKI</sequence>